<evidence type="ECO:0000313" key="1">
    <source>
        <dbReference type="EMBL" id="KAK2577758.1"/>
    </source>
</evidence>
<dbReference type="AlphaFoldDB" id="A0AAD9VKA9"/>
<keyword evidence="2" id="KW-1185">Reference proteome</keyword>
<accession>A0AAD9VKA9</accession>
<dbReference type="EMBL" id="JAIFRP010001499">
    <property type="protein sequence ID" value="KAK2577758.1"/>
    <property type="molecule type" value="Genomic_DNA"/>
</dbReference>
<gene>
    <name evidence="1" type="ORF">KPH14_012877</name>
</gene>
<reference evidence="1" key="1">
    <citation type="submission" date="2021-08" db="EMBL/GenBank/DDBJ databases">
        <authorList>
            <person name="Misof B."/>
            <person name="Oliver O."/>
            <person name="Podsiadlowski L."/>
            <person name="Donath A."/>
            <person name="Peters R."/>
            <person name="Mayer C."/>
            <person name="Rust J."/>
            <person name="Gunkel S."/>
            <person name="Lesny P."/>
            <person name="Martin S."/>
            <person name="Oeyen J.P."/>
            <person name="Petersen M."/>
            <person name="Panagiotis P."/>
            <person name="Wilbrandt J."/>
            <person name="Tanja T."/>
        </authorList>
    </citation>
    <scope>NUCLEOTIDE SEQUENCE</scope>
    <source>
        <strain evidence="1">GBR_01_08_01A</strain>
        <tissue evidence="1">Thorax + abdomen</tissue>
    </source>
</reference>
<protein>
    <submittedName>
        <fullName evidence="1">Uncharacterized protein</fullName>
    </submittedName>
</protein>
<dbReference type="Proteomes" id="UP001258017">
    <property type="component" value="Unassembled WGS sequence"/>
</dbReference>
<evidence type="ECO:0000313" key="2">
    <source>
        <dbReference type="Proteomes" id="UP001258017"/>
    </source>
</evidence>
<comment type="caution">
    <text evidence="1">The sequence shown here is derived from an EMBL/GenBank/DDBJ whole genome shotgun (WGS) entry which is preliminary data.</text>
</comment>
<name>A0AAD9VKA9_9HYME</name>
<proteinExistence type="predicted"/>
<organism evidence="1 2">
    <name type="scientific">Odynerus spinipes</name>
    <dbReference type="NCBI Taxonomy" id="1348599"/>
    <lineage>
        <taxon>Eukaryota</taxon>
        <taxon>Metazoa</taxon>
        <taxon>Ecdysozoa</taxon>
        <taxon>Arthropoda</taxon>
        <taxon>Hexapoda</taxon>
        <taxon>Insecta</taxon>
        <taxon>Pterygota</taxon>
        <taxon>Neoptera</taxon>
        <taxon>Endopterygota</taxon>
        <taxon>Hymenoptera</taxon>
        <taxon>Apocrita</taxon>
        <taxon>Aculeata</taxon>
        <taxon>Vespoidea</taxon>
        <taxon>Vespidae</taxon>
        <taxon>Eumeninae</taxon>
        <taxon>Odynerus</taxon>
    </lineage>
</organism>
<reference evidence="1" key="2">
    <citation type="journal article" date="2023" name="Commun. Biol.">
        <title>Intrasexual cuticular hydrocarbon dimorphism in a wasp sheds light on hydrocarbon biosynthesis genes in Hymenoptera.</title>
        <authorList>
            <person name="Moris V.C."/>
            <person name="Podsiadlowski L."/>
            <person name="Martin S."/>
            <person name="Oeyen J.P."/>
            <person name="Donath A."/>
            <person name="Petersen M."/>
            <person name="Wilbrandt J."/>
            <person name="Misof B."/>
            <person name="Liedtke D."/>
            <person name="Thamm M."/>
            <person name="Scheiner R."/>
            <person name="Schmitt T."/>
            <person name="Niehuis O."/>
        </authorList>
    </citation>
    <scope>NUCLEOTIDE SEQUENCE</scope>
    <source>
        <strain evidence="1">GBR_01_08_01A</strain>
    </source>
</reference>
<sequence>MMSGRSCPPLEIEFFHWWKVCRRGPGSRWLREPCWSVPPEAMISEIRDGHSARRAVGRVVRRRYMTPYTFRQERLNFGDAIRDESFPRRWMLFDPGKDNRRIGPCVNDCGF</sequence>